<accession>A0A3T0JPZ1</accession>
<evidence type="ECO:0000256" key="1">
    <source>
        <dbReference type="SAM" id="MobiDB-lite"/>
    </source>
</evidence>
<protein>
    <recommendedName>
        <fullName evidence="4">DUF1534 domain-containing protein</fullName>
    </recommendedName>
</protein>
<reference evidence="2 3" key="1">
    <citation type="submission" date="2017-11" db="EMBL/GenBank/DDBJ databases">
        <title>Effect of PGPRs.</title>
        <authorList>
            <person name="Oliva R."/>
            <person name="Nong J."/>
            <person name="Roman V."/>
        </authorList>
    </citation>
    <scope>NUCLEOTIDE SEQUENCE [LARGE SCALE GENOMIC DNA]</scope>
    <source>
        <strain evidence="2">Inb918</strain>
    </source>
</reference>
<evidence type="ECO:0008006" key="4">
    <source>
        <dbReference type="Google" id="ProtNLM"/>
    </source>
</evidence>
<evidence type="ECO:0000313" key="3">
    <source>
        <dbReference type="Proteomes" id="UP000282760"/>
    </source>
</evidence>
<feature type="region of interest" description="Disordered" evidence="1">
    <location>
        <begin position="1"/>
        <end position="80"/>
    </location>
</feature>
<sequence>MLLQLPQSLEPGPDRGGLLQHPVTTPIDRSHVDRSHALRGNASRDAPRHSGRGASMAAFPRRAWERSTEFQPEILRGFTG</sequence>
<dbReference type="Proteomes" id="UP000282760">
    <property type="component" value="Chromosome"/>
</dbReference>
<dbReference type="EMBL" id="CP024646">
    <property type="protein sequence ID" value="AZV25511.1"/>
    <property type="molecule type" value="Genomic_DNA"/>
</dbReference>
<proteinExistence type="predicted"/>
<gene>
    <name evidence="2" type="ORF">CT157_05720</name>
</gene>
<dbReference type="AlphaFoldDB" id="A0A3T0JPZ1"/>
<evidence type="ECO:0000313" key="2">
    <source>
        <dbReference type="EMBL" id="AZV25511.1"/>
    </source>
</evidence>
<name>A0A3T0JPZ1_PSESX</name>
<organism evidence="2 3">
    <name type="scientific">Pseudomonas syringae</name>
    <dbReference type="NCBI Taxonomy" id="317"/>
    <lineage>
        <taxon>Bacteria</taxon>
        <taxon>Pseudomonadati</taxon>
        <taxon>Pseudomonadota</taxon>
        <taxon>Gammaproteobacteria</taxon>
        <taxon>Pseudomonadales</taxon>
        <taxon>Pseudomonadaceae</taxon>
        <taxon>Pseudomonas</taxon>
    </lineage>
</organism>